<accession>A0ABV9GR06</accession>
<evidence type="ECO:0000313" key="2">
    <source>
        <dbReference type="Proteomes" id="UP001596022"/>
    </source>
</evidence>
<sequence length="105" mass="12443">MTFHPMDWIEKELLQVKYRLQAEALEELARNVKEAMDDFHRAVYLYKHNCDIYLSGWGGKAYGTFLTIGEQLQMESRRAYYISDQLIDELHRQASRLREKADGLD</sequence>
<comment type="caution">
    <text evidence="1">The sequence shown here is derived from an EMBL/GenBank/DDBJ whole genome shotgun (WGS) entry which is preliminary data.</text>
</comment>
<proteinExistence type="predicted"/>
<keyword evidence="2" id="KW-1185">Reference proteome</keyword>
<reference evidence="2" key="1">
    <citation type="journal article" date="2019" name="Int. J. Syst. Evol. Microbiol.">
        <title>The Global Catalogue of Microorganisms (GCM) 10K type strain sequencing project: providing services to taxonomists for standard genome sequencing and annotation.</title>
        <authorList>
            <consortium name="The Broad Institute Genomics Platform"/>
            <consortium name="The Broad Institute Genome Sequencing Center for Infectious Disease"/>
            <person name="Wu L."/>
            <person name="Ma J."/>
        </authorList>
    </citation>
    <scope>NUCLEOTIDE SEQUENCE [LARGE SCALE GENOMIC DNA]</scope>
    <source>
        <strain evidence="2">CGMCC 1.16306</strain>
    </source>
</reference>
<evidence type="ECO:0000313" key="1">
    <source>
        <dbReference type="EMBL" id="MFC4620422.1"/>
    </source>
</evidence>
<protein>
    <recommendedName>
        <fullName evidence="3">DUF5082 domain-containing protein</fullName>
    </recommendedName>
</protein>
<gene>
    <name evidence="1" type="ORF">ACFO4N_17110</name>
</gene>
<dbReference type="RefSeq" id="WP_376847531.1">
    <property type="nucleotide sequence ID" value="NZ_JBHSFW010000021.1"/>
</dbReference>
<dbReference type="Proteomes" id="UP001596022">
    <property type="component" value="Unassembled WGS sequence"/>
</dbReference>
<evidence type="ECO:0008006" key="3">
    <source>
        <dbReference type="Google" id="ProtNLM"/>
    </source>
</evidence>
<name>A0ABV9GR06_9BACL</name>
<organism evidence="1 2">
    <name type="scientific">Camelliibacillus cellulosilyticus</name>
    <dbReference type="NCBI Taxonomy" id="2174486"/>
    <lineage>
        <taxon>Bacteria</taxon>
        <taxon>Bacillati</taxon>
        <taxon>Bacillota</taxon>
        <taxon>Bacilli</taxon>
        <taxon>Bacillales</taxon>
        <taxon>Sporolactobacillaceae</taxon>
        <taxon>Camelliibacillus</taxon>
    </lineage>
</organism>
<dbReference type="EMBL" id="JBHSFW010000021">
    <property type="protein sequence ID" value="MFC4620422.1"/>
    <property type="molecule type" value="Genomic_DNA"/>
</dbReference>